<accession>A0A4V1EG82</accession>
<reference evidence="2 3" key="1">
    <citation type="submission" date="2019-05" db="EMBL/GenBank/DDBJ databases">
        <title>Complete genome sequencing of Anaerostipes rhamnosivorans.</title>
        <authorList>
            <person name="Bui T.P.N."/>
            <person name="de Vos W.M."/>
        </authorList>
    </citation>
    <scope>NUCLEOTIDE SEQUENCE [LARGE SCALE GENOMIC DNA]</scope>
    <source>
        <strain evidence="2 3">1y2</strain>
    </source>
</reference>
<evidence type="ECO:0000256" key="1">
    <source>
        <dbReference type="SAM" id="MobiDB-lite"/>
    </source>
</evidence>
<protein>
    <submittedName>
        <fullName evidence="2">Uncharacterized protein</fullName>
    </submittedName>
</protein>
<keyword evidence="3" id="KW-1185">Reference proteome</keyword>
<name>A0A4V1EG82_9FIRM</name>
<dbReference type="EMBL" id="CP040058">
    <property type="protein sequence ID" value="QCP35170.1"/>
    <property type="molecule type" value="Genomic_DNA"/>
</dbReference>
<feature type="region of interest" description="Disordered" evidence="1">
    <location>
        <begin position="22"/>
        <end position="41"/>
    </location>
</feature>
<dbReference type="KEGG" id="arf:AR1Y2_1716"/>
<dbReference type="Proteomes" id="UP000298653">
    <property type="component" value="Chromosome"/>
</dbReference>
<dbReference type="AlphaFoldDB" id="A0A4V1EG82"/>
<evidence type="ECO:0000313" key="2">
    <source>
        <dbReference type="EMBL" id="QCP35170.1"/>
    </source>
</evidence>
<organism evidence="2 3">
    <name type="scientific">Anaerostipes rhamnosivorans</name>
    <dbReference type="NCBI Taxonomy" id="1229621"/>
    <lineage>
        <taxon>Bacteria</taxon>
        <taxon>Bacillati</taxon>
        <taxon>Bacillota</taxon>
        <taxon>Clostridia</taxon>
        <taxon>Lachnospirales</taxon>
        <taxon>Lachnospiraceae</taxon>
        <taxon>Anaerostipes</taxon>
    </lineage>
</organism>
<evidence type="ECO:0000313" key="3">
    <source>
        <dbReference type="Proteomes" id="UP000298653"/>
    </source>
</evidence>
<proteinExistence type="predicted"/>
<gene>
    <name evidence="2" type="ORF">AR1Y2_1716</name>
</gene>
<sequence>MPHSNHVENGRNVCWRRASVKKEPSYDSFSSLLGGGLSRAD</sequence>